<dbReference type="RefSeq" id="WP_190337413.1">
    <property type="nucleotide sequence ID" value="NZ_JASJUT010000017.1"/>
</dbReference>
<organism evidence="1 2">
    <name type="scientific">Pseudoalteromonas obscura</name>
    <dbReference type="NCBI Taxonomy" id="3048491"/>
    <lineage>
        <taxon>Bacteria</taxon>
        <taxon>Pseudomonadati</taxon>
        <taxon>Pseudomonadota</taxon>
        <taxon>Gammaproteobacteria</taxon>
        <taxon>Alteromonadales</taxon>
        <taxon>Pseudoalteromonadaceae</taxon>
        <taxon>Pseudoalteromonas</taxon>
    </lineage>
</organism>
<evidence type="ECO:0008006" key="3">
    <source>
        <dbReference type="Google" id="ProtNLM"/>
    </source>
</evidence>
<evidence type="ECO:0000313" key="2">
    <source>
        <dbReference type="Proteomes" id="UP001231915"/>
    </source>
</evidence>
<accession>A0ABT7ETP9</accession>
<proteinExistence type="predicted"/>
<dbReference type="Gene3D" id="3.30.70.100">
    <property type="match status" value="1"/>
</dbReference>
<keyword evidence="2" id="KW-1185">Reference proteome</keyword>
<dbReference type="EMBL" id="JASJUT010000017">
    <property type="protein sequence ID" value="MDK2598383.1"/>
    <property type="molecule type" value="Genomic_DNA"/>
</dbReference>
<comment type="caution">
    <text evidence="1">The sequence shown here is derived from an EMBL/GenBank/DDBJ whole genome shotgun (WGS) entry which is preliminary data.</text>
</comment>
<sequence>MLVNNETCVSTKPYFEIPDKHVAEFLEYCDKFIAKTANEPKCMHYIFSFDGNKGHCQECYEDAEGVLAHLQNIDELNRQAMHLATIFRYEVHGPKSELDKLRGPLAFLNPIYYETRCGFRKVLEPTS</sequence>
<protein>
    <recommendedName>
        <fullName evidence="3">ABM domain-containing protein</fullName>
    </recommendedName>
</protein>
<reference evidence="1 2" key="1">
    <citation type="submission" date="2023-05" db="EMBL/GenBank/DDBJ databases">
        <title>Pseudoalteromonas ardens sp. nov., Pseudoalteromonas obscura sp. nov., and Pseudoalteromonas umbrosa sp. nov., isolated from the coral Montipora capitata.</title>
        <authorList>
            <person name="Thomas E.M."/>
            <person name="Smith E.M."/>
            <person name="Papke E."/>
            <person name="Shlafstein M.D."/>
            <person name="Oline D.K."/>
            <person name="Videau P."/>
            <person name="Saw J.H."/>
            <person name="Strangman W.K."/>
            <person name="Ushijima B."/>
        </authorList>
    </citation>
    <scope>NUCLEOTIDE SEQUENCE [LARGE SCALE GENOMIC DNA]</scope>
    <source>
        <strain evidence="1 2">P94</strain>
    </source>
</reference>
<gene>
    <name evidence="1" type="ORF">QNM18_25335</name>
</gene>
<evidence type="ECO:0000313" key="1">
    <source>
        <dbReference type="EMBL" id="MDK2598383.1"/>
    </source>
</evidence>
<name>A0ABT7ETP9_9GAMM</name>
<dbReference type="InterPro" id="IPR011008">
    <property type="entry name" value="Dimeric_a/b-barrel"/>
</dbReference>
<dbReference type="Proteomes" id="UP001231915">
    <property type="component" value="Unassembled WGS sequence"/>
</dbReference>
<dbReference type="SUPFAM" id="SSF54909">
    <property type="entry name" value="Dimeric alpha+beta barrel"/>
    <property type="match status" value="1"/>
</dbReference>